<organism evidence="2 3">
    <name type="scientific">Haemonchus contortus</name>
    <name type="common">Barber pole worm</name>
    <dbReference type="NCBI Taxonomy" id="6289"/>
    <lineage>
        <taxon>Eukaryota</taxon>
        <taxon>Metazoa</taxon>
        <taxon>Ecdysozoa</taxon>
        <taxon>Nematoda</taxon>
        <taxon>Chromadorea</taxon>
        <taxon>Rhabditida</taxon>
        <taxon>Rhabditina</taxon>
        <taxon>Rhabditomorpha</taxon>
        <taxon>Strongyloidea</taxon>
        <taxon>Trichostrongylidae</taxon>
        <taxon>Haemonchus</taxon>
    </lineage>
</organism>
<reference evidence="3" key="1">
    <citation type="submission" date="2020-12" db="UniProtKB">
        <authorList>
            <consortium name="WormBaseParasite"/>
        </authorList>
    </citation>
    <scope>IDENTIFICATION</scope>
    <source>
        <strain evidence="3">MHco3</strain>
    </source>
</reference>
<feature type="region of interest" description="Disordered" evidence="1">
    <location>
        <begin position="37"/>
        <end position="122"/>
    </location>
</feature>
<dbReference type="OrthoDB" id="10359724at2759"/>
<proteinExistence type="predicted"/>
<dbReference type="Proteomes" id="UP000025227">
    <property type="component" value="Unplaced"/>
</dbReference>
<name>A0A7I4YSN4_HAECO</name>
<evidence type="ECO:0000313" key="2">
    <source>
        <dbReference type="Proteomes" id="UP000025227"/>
    </source>
</evidence>
<dbReference type="AlphaFoldDB" id="A0A7I4YSN4"/>
<feature type="compositionally biased region" description="Basic and acidic residues" evidence="1">
    <location>
        <begin position="45"/>
        <end position="55"/>
    </location>
</feature>
<feature type="compositionally biased region" description="Basic and acidic residues" evidence="1">
    <location>
        <begin position="62"/>
        <end position="102"/>
    </location>
</feature>
<keyword evidence="2" id="KW-1185">Reference proteome</keyword>
<sequence>TNTLCNTAKMNNNMRILLQKVCPTSVPMCYVRGIRSGNLQGAQPHKRERDVRDNYSEAANKSLDKTKSIEEKMNDTEDLPREIPGIDKEMAKKLKEQVERRVGQGAYPPNPGAALNERDPRD</sequence>
<evidence type="ECO:0000256" key="1">
    <source>
        <dbReference type="SAM" id="MobiDB-lite"/>
    </source>
</evidence>
<protein>
    <submittedName>
        <fullName evidence="3">Secreted protein</fullName>
    </submittedName>
</protein>
<evidence type="ECO:0000313" key="3">
    <source>
        <dbReference type="WBParaSite" id="HCON_00139170-00001"/>
    </source>
</evidence>
<accession>A0A7I4YSN4</accession>
<dbReference type="WBParaSite" id="HCON_00139170-00001">
    <property type="protein sequence ID" value="HCON_00139170-00001"/>
    <property type="gene ID" value="HCON_00139170"/>
</dbReference>